<reference evidence="1" key="1">
    <citation type="submission" date="2019-11" db="EMBL/GenBank/DDBJ databases">
        <authorList>
            <person name="Feng L."/>
        </authorList>
    </citation>
    <scope>NUCLEOTIDE SEQUENCE</scope>
    <source>
        <strain evidence="1">BAdolescentisLFYP80</strain>
    </source>
</reference>
<organism evidence="1">
    <name type="scientific">Bifidobacterium adolescentis</name>
    <dbReference type="NCBI Taxonomy" id="1680"/>
    <lineage>
        <taxon>Bacteria</taxon>
        <taxon>Bacillati</taxon>
        <taxon>Actinomycetota</taxon>
        <taxon>Actinomycetes</taxon>
        <taxon>Bifidobacteriales</taxon>
        <taxon>Bifidobacteriaceae</taxon>
        <taxon>Bifidobacterium</taxon>
    </lineage>
</organism>
<gene>
    <name evidence="1" type="ORF">BALFYP80_00759</name>
</gene>
<name>A0A6N2S5H1_BIFAD</name>
<protein>
    <submittedName>
        <fullName evidence="1">Uncharacterized protein</fullName>
    </submittedName>
</protein>
<dbReference type="AlphaFoldDB" id="A0A6N2S5H1"/>
<accession>A0A6N2S5H1</accession>
<sequence length="203" mass="23750">MHLNFSDIIAAISLFWTAITFGRTVRHRPEASWMNSYIVTRLRNATPPLTDEHGRLPVRKAMIANDGDGDAFDVRVFGHNCIIRAYAWEKLSNSRWKIGERTMVPRMSNEDGDDVKIAIWLPDGADDMPEDARICIHWTKSPTRLRRCGYEEIPLTSELADKWWEEKDWKASHRLAERFRTWCAHRRFHHNPEDARKSPQPTI</sequence>
<proteinExistence type="predicted"/>
<dbReference type="EMBL" id="CACRSR010000011">
    <property type="protein sequence ID" value="VYS88607.1"/>
    <property type="molecule type" value="Genomic_DNA"/>
</dbReference>
<evidence type="ECO:0000313" key="1">
    <source>
        <dbReference type="EMBL" id="VYS88607.1"/>
    </source>
</evidence>